<name>A0A2D0NAQ6_FLAN2</name>
<dbReference type="Proteomes" id="UP000223913">
    <property type="component" value="Unassembled WGS sequence"/>
</dbReference>
<proteinExistence type="predicted"/>
<protein>
    <submittedName>
        <fullName evidence="1">Uncharacterized protein</fullName>
    </submittedName>
</protein>
<accession>A0A2D0NAQ6</accession>
<reference evidence="1 2" key="1">
    <citation type="submission" date="2017-10" db="EMBL/GenBank/DDBJ databases">
        <title>The draft genome sequence of Lewinella nigricans NBRC 102662.</title>
        <authorList>
            <person name="Wang K."/>
        </authorList>
    </citation>
    <scope>NUCLEOTIDE SEQUENCE [LARGE SCALE GENOMIC DNA]</scope>
    <source>
        <strain evidence="1 2">NBRC 102662</strain>
    </source>
</reference>
<evidence type="ECO:0000313" key="1">
    <source>
        <dbReference type="EMBL" id="PHN05601.1"/>
    </source>
</evidence>
<dbReference type="AlphaFoldDB" id="A0A2D0NAQ6"/>
<comment type="caution">
    <text evidence="1">The sequence shown here is derived from an EMBL/GenBank/DDBJ whole genome shotgun (WGS) entry which is preliminary data.</text>
</comment>
<dbReference type="RefSeq" id="WP_099151177.1">
    <property type="nucleotide sequence ID" value="NZ_PDUD01000021.1"/>
</dbReference>
<dbReference type="EMBL" id="PDUD01000021">
    <property type="protein sequence ID" value="PHN05601.1"/>
    <property type="molecule type" value="Genomic_DNA"/>
</dbReference>
<organism evidence="1 2">
    <name type="scientific">Flavilitoribacter nigricans (strain ATCC 23147 / DSM 23189 / NBRC 102662 / NCIMB 1420 / SS-2)</name>
    <name type="common">Lewinella nigricans</name>
    <dbReference type="NCBI Taxonomy" id="1122177"/>
    <lineage>
        <taxon>Bacteria</taxon>
        <taxon>Pseudomonadati</taxon>
        <taxon>Bacteroidota</taxon>
        <taxon>Saprospiria</taxon>
        <taxon>Saprospirales</taxon>
        <taxon>Lewinellaceae</taxon>
        <taxon>Flavilitoribacter</taxon>
    </lineage>
</organism>
<evidence type="ECO:0000313" key="2">
    <source>
        <dbReference type="Proteomes" id="UP000223913"/>
    </source>
</evidence>
<sequence>MAVIIQHVKSDKQYILLGSGLGMYESTKPNWLLGDLVGDTSSGSLKAICACDLEGNITWLIPEEFRVVSVDGKSPEELLG</sequence>
<keyword evidence="2" id="KW-1185">Reference proteome</keyword>
<gene>
    <name evidence="1" type="ORF">CRP01_16570</name>
</gene>
<dbReference type="OrthoDB" id="461828at2"/>